<reference evidence="1" key="1">
    <citation type="journal article" date="2015" name="Nature">
        <title>Complex archaea that bridge the gap between prokaryotes and eukaryotes.</title>
        <authorList>
            <person name="Spang A."/>
            <person name="Saw J.H."/>
            <person name="Jorgensen S.L."/>
            <person name="Zaremba-Niedzwiedzka K."/>
            <person name="Martijn J."/>
            <person name="Lind A.E."/>
            <person name="van Eijk R."/>
            <person name="Schleper C."/>
            <person name="Guy L."/>
            <person name="Ettema T.J."/>
        </authorList>
    </citation>
    <scope>NUCLEOTIDE SEQUENCE</scope>
</reference>
<sequence>MLSYRVTTRVVLVDRDVKRIVSRASGRIIKPRARKERAVILRNEWKPHVFLLCGVAVTPRTRGLVSGFLASHELFIP</sequence>
<dbReference type="AlphaFoldDB" id="A0A0F9F1Q2"/>
<protein>
    <submittedName>
        <fullName evidence="1">Uncharacterized protein</fullName>
    </submittedName>
</protein>
<feature type="non-terminal residue" evidence="1">
    <location>
        <position position="77"/>
    </location>
</feature>
<comment type="caution">
    <text evidence="1">The sequence shown here is derived from an EMBL/GenBank/DDBJ whole genome shotgun (WGS) entry which is preliminary data.</text>
</comment>
<proteinExistence type="predicted"/>
<gene>
    <name evidence="1" type="ORF">LCGC14_2298000</name>
</gene>
<accession>A0A0F9F1Q2</accession>
<evidence type="ECO:0000313" key="1">
    <source>
        <dbReference type="EMBL" id="KKL51190.1"/>
    </source>
</evidence>
<organism evidence="1">
    <name type="scientific">marine sediment metagenome</name>
    <dbReference type="NCBI Taxonomy" id="412755"/>
    <lineage>
        <taxon>unclassified sequences</taxon>
        <taxon>metagenomes</taxon>
        <taxon>ecological metagenomes</taxon>
    </lineage>
</organism>
<dbReference type="EMBL" id="LAZR01032335">
    <property type="protein sequence ID" value="KKL51190.1"/>
    <property type="molecule type" value="Genomic_DNA"/>
</dbReference>
<name>A0A0F9F1Q2_9ZZZZ</name>